<evidence type="ECO:0000256" key="3">
    <source>
        <dbReference type="ARBA" id="ARBA00022741"/>
    </source>
</evidence>
<keyword evidence="4 5" id="KW-0067">ATP-binding</keyword>
<dbReference type="Proteomes" id="UP000423396">
    <property type="component" value="Chromosome"/>
</dbReference>
<dbReference type="InterPro" id="IPR015163">
    <property type="entry name" value="Cdc6_C"/>
</dbReference>
<dbReference type="InterPro" id="IPR050311">
    <property type="entry name" value="ORC1/CDC6"/>
</dbReference>
<dbReference type="EMBL" id="CP045483">
    <property type="protein sequence ID" value="QGR18792.1"/>
    <property type="molecule type" value="Genomic_DNA"/>
</dbReference>
<proteinExistence type="inferred from homology"/>
<organism evidence="7 8">
    <name type="scientific">Stygiolobus azoricus</name>
    <dbReference type="NCBI Taxonomy" id="41675"/>
    <lineage>
        <taxon>Archaea</taxon>
        <taxon>Thermoproteota</taxon>
        <taxon>Thermoprotei</taxon>
        <taxon>Sulfolobales</taxon>
        <taxon>Sulfolobaceae</taxon>
        <taxon>Stygiolobus</taxon>
    </lineage>
</organism>
<dbReference type="SUPFAM" id="SSF52540">
    <property type="entry name" value="P-loop containing nucleoside triphosphate hydrolases"/>
    <property type="match status" value="1"/>
</dbReference>
<feature type="domain" description="Cdc6 C-terminal" evidence="6">
    <location>
        <begin position="320"/>
        <end position="403"/>
    </location>
</feature>
<dbReference type="SMART" id="SM01074">
    <property type="entry name" value="Cdc6_C"/>
    <property type="match status" value="1"/>
</dbReference>
<evidence type="ECO:0000313" key="7">
    <source>
        <dbReference type="EMBL" id="QGR18792.1"/>
    </source>
</evidence>
<dbReference type="InterPro" id="IPR055237">
    <property type="entry name" value="Cdc6_lid"/>
</dbReference>
<feature type="binding site" evidence="5">
    <location>
        <position position="230"/>
    </location>
    <ligand>
        <name>ATP</name>
        <dbReference type="ChEBI" id="CHEBI:30616"/>
    </ligand>
</feature>
<dbReference type="SUPFAM" id="SSF46785">
    <property type="entry name" value="Winged helix' DNA-binding domain"/>
    <property type="match status" value="1"/>
</dbReference>
<dbReference type="InterPro" id="IPR014277">
    <property type="entry name" value="Orc1/Cdc6_arc"/>
</dbReference>
<dbReference type="Pfam" id="PF13401">
    <property type="entry name" value="AAA_22"/>
    <property type="match status" value="1"/>
</dbReference>
<reference evidence="7 8" key="1">
    <citation type="submission" date="2019-10" db="EMBL/GenBank/DDBJ databases">
        <title>Genome Sequences from Six Type Strain Members of the Archaeal Family Sulfolobaceae: Acidianus ambivalens, Acidianus infernus, Metallosphaera prunae, Stygiolobus azoricus, Sulfolobus metallicus, and Sulfurisphaera ohwakuensis.</title>
        <authorList>
            <person name="Counts J.A."/>
            <person name="Kelly R.M."/>
        </authorList>
    </citation>
    <scope>NUCLEOTIDE SEQUENCE [LARGE SCALE GENOMIC DNA]</scope>
    <source>
        <strain evidence="7 8">FC6</strain>
    </source>
</reference>
<dbReference type="Pfam" id="PF09079">
    <property type="entry name" value="WHD_Cdc6"/>
    <property type="match status" value="1"/>
</dbReference>
<feature type="binding site" evidence="5">
    <location>
        <begin position="72"/>
        <end position="76"/>
    </location>
    <ligand>
        <name>ATP</name>
        <dbReference type="ChEBI" id="CHEBI:30616"/>
    </ligand>
</feature>
<dbReference type="CDD" id="cd08768">
    <property type="entry name" value="Cdc6_C"/>
    <property type="match status" value="1"/>
</dbReference>
<evidence type="ECO:0000256" key="5">
    <source>
        <dbReference type="HAMAP-Rule" id="MF_01407"/>
    </source>
</evidence>
<dbReference type="Pfam" id="PF22703">
    <property type="entry name" value="Cdc6_lid"/>
    <property type="match status" value="1"/>
</dbReference>
<protein>
    <recommendedName>
        <fullName evidence="5">ORC1-type DNA replication protein</fullName>
    </recommendedName>
</protein>
<dbReference type="PANTHER" id="PTHR10763">
    <property type="entry name" value="CELL DIVISION CONTROL PROTEIN 6-RELATED"/>
    <property type="match status" value="1"/>
</dbReference>
<dbReference type="NCBIfam" id="NF001623">
    <property type="entry name" value="PRK00411.1-1"/>
    <property type="match status" value="1"/>
</dbReference>
<accession>A0A650CM79</accession>
<dbReference type="KEGG" id="sazo:D1868_01475"/>
<evidence type="ECO:0000259" key="6">
    <source>
        <dbReference type="SMART" id="SM01074"/>
    </source>
</evidence>
<evidence type="ECO:0000256" key="2">
    <source>
        <dbReference type="ARBA" id="ARBA00022705"/>
    </source>
</evidence>
<dbReference type="NCBIfam" id="TIGR02928">
    <property type="entry name" value="orc1/cdc6 family replication initiation protein"/>
    <property type="match status" value="1"/>
</dbReference>
<dbReference type="InterPro" id="IPR036388">
    <property type="entry name" value="WH-like_DNA-bd_sf"/>
</dbReference>
<dbReference type="GO" id="GO:0006260">
    <property type="term" value="P:DNA replication"/>
    <property type="evidence" value="ECO:0007669"/>
    <property type="project" value="UniProtKB-UniRule"/>
</dbReference>
<sequence>MKVLVDIKDLIENTIEGSTVFNNLSVLNPEHIPANLPHRETQIKELTVSFKDLILNPGGTSIRTVIVGRTGTGKTVTTKKFGKELQDIANKKGIRLFYVHVNCHRQRTLYLMLMEIAQSLRLPLPNRGLSSQETFKLIYDYLERKNIHLLLTLDEFDYFISTSPVEDIYFLVRIYDELNVNVKRLHYIFIVRELTSLSSLDKSIKDHIIKNVIEFPPYSSFQLYDILQDRIVNEKAFKQNTVTDEAVKFISDIHGADKGGSGNARLAIETLELAGRIADAESSPIITIEHAKKANSKINPEISIITDTIRDLDLHYLLLLKAISSLHKKYEEDFFSMGKVEEEYRNISSLLGEEPRRHTQLFEYIRRLKLMGLIITRHSGKGMRGRTTLISLPVPVSVELENLLDQEIKRRLQKSQVNS</sequence>
<dbReference type="GO" id="GO:0005524">
    <property type="term" value="F:ATP binding"/>
    <property type="evidence" value="ECO:0007669"/>
    <property type="project" value="UniProtKB-UniRule"/>
</dbReference>
<dbReference type="GO" id="GO:0016887">
    <property type="term" value="F:ATP hydrolysis activity"/>
    <property type="evidence" value="ECO:0007669"/>
    <property type="project" value="InterPro"/>
</dbReference>
<dbReference type="HAMAP" id="MF_01407">
    <property type="entry name" value="ORC1_type_DNA_replic_protein"/>
    <property type="match status" value="1"/>
</dbReference>
<evidence type="ECO:0000256" key="1">
    <source>
        <dbReference type="ARBA" id="ARBA00006184"/>
    </source>
</evidence>
<gene>
    <name evidence="7" type="ORF">D1868_01475</name>
</gene>
<dbReference type="Gene3D" id="1.10.8.60">
    <property type="match status" value="1"/>
</dbReference>
<dbReference type="AlphaFoldDB" id="A0A650CM79"/>
<feature type="binding site" evidence="5">
    <location>
        <position position="218"/>
    </location>
    <ligand>
        <name>ATP</name>
        <dbReference type="ChEBI" id="CHEBI:30616"/>
    </ligand>
</feature>
<dbReference type="Gene3D" id="3.40.50.300">
    <property type="entry name" value="P-loop containing nucleotide triphosphate hydrolases"/>
    <property type="match status" value="1"/>
</dbReference>
<keyword evidence="2 5" id="KW-0235">DNA replication</keyword>
<dbReference type="PANTHER" id="PTHR10763:SF31">
    <property type="entry name" value="ORC1-TYPE DNA REPLICATION PROTEIN 2"/>
    <property type="match status" value="1"/>
</dbReference>
<dbReference type="InterPro" id="IPR027417">
    <property type="entry name" value="P-loop_NTPase"/>
</dbReference>
<evidence type="ECO:0000313" key="8">
    <source>
        <dbReference type="Proteomes" id="UP000423396"/>
    </source>
</evidence>
<dbReference type="InterPro" id="IPR036390">
    <property type="entry name" value="WH_DNA-bd_sf"/>
</dbReference>
<name>A0A650CM79_9CREN</name>
<keyword evidence="3 5" id="KW-0547">Nucleotide-binding</keyword>
<evidence type="ECO:0000256" key="4">
    <source>
        <dbReference type="ARBA" id="ARBA00022840"/>
    </source>
</evidence>
<dbReference type="InterPro" id="IPR049945">
    <property type="entry name" value="AAA_22"/>
</dbReference>
<keyword evidence="8" id="KW-1185">Reference proteome</keyword>
<comment type="similarity">
    <text evidence="1 5">Belongs to the CDC6/cdc18 family.</text>
</comment>
<comment type="function">
    <text evidence="5">Involved in regulation of DNA replication.</text>
</comment>
<dbReference type="Gene3D" id="1.10.10.10">
    <property type="entry name" value="Winged helix-like DNA-binding domain superfamily/Winged helix DNA-binding domain"/>
    <property type="match status" value="1"/>
</dbReference>